<evidence type="ECO:0000313" key="2">
    <source>
        <dbReference type="Proteomes" id="UP001228049"/>
    </source>
</evidence>
<feature type="non-terminal residue" evidence="1">
    <location>
        <position position="113"/>
    </location>
</feature>
<comment type="caution">
    <text evidence="1">The sequence shown here is derived from an EMBL/GenBank/DDBJ whole genome shotgun (WGS) entry which is preliminary data.</text>
</comment>
<protein>
    <submittedName>
        <fullName evidence="1">Anion exchange transporter</fullName>
    </submittedName>
</protein>
<dbReference type="AlphaFoldDB" id="A0AAD9C002"/>
<keyword evidence="2" id="KW-1185">Reference proteome</keyword>
<sequence length="113" mass="12711">KELSVRFLLNVSKAELQCSRRDTQESAAQIPALSRERKRDWHVFLPRSRTHYRPSSFPCSQLGLDSTLPLASPGHLECNVPAPLVPCQPLSLHGPTQRLQAQFVRVKALLCVQ</sequence>
<dbReference type="EMBL" id="JASDAP010000015">
    <property type="protein sequence ID" value="KAK1891826.1"/>
    <property type="molecule type" value="Genomic_DNA"/>
</dbReference>
<evidence type="ECO:0000313" key="1">
    <source>
        <dbReference type="EMBL" id="KAK1891826.1"/>
    </source>
</evidence>
<name>A0AAD9C002_DISEL</name>
<reference evidence="1" key="1">
    <citation type="submission" date="2023-04" db="EMBL/GenBank/DDBJ databases">
        <title>Chromosome-level genome of Chaenocephalus aceratus.</title>
        <authorList>
            <person name="Park H."/>
        </authorList>
    </citation>
    <scope>NUCLEOTIDE SEQUENCE</scope>
    <source>
        <strain evidence="1">DE</strain>
        <tissue evidence="1">Muscle</tissue>
    </source>
</reference>
<dbReference type="Proteomes" id="UP001228049">
    <property type="component" value="Unassembled WGS sequence"/>
</dbReference>
<accession>A0AAD9C002</accession>
<organism evidence="1 2">
    <name type="scientific">Dissostichus eleginoides</name>
    <name type="common">Patagonian toothfish</name>
    <name type="synonym">Dissostichus amissus</name>
    <dbReference type="NCBI Taxonomy" id="100907"/>
    <lineage>
        <taxon>Eukaryota</taxon>
        <taxon>Metazoa</taxon>
        <taxon>Chordata</taxon>
        <taxon>Craniata</taxon>
        <taxon>Vertebrata</taxon>
        <taxon>Euteleostomi</taxon>
        <taxon>Actinopterygii</taxon>
        <taxon>Neopterygii</taxon>
        <taxon>Teleostei</taxon>
        <taxon>Neoteleostei</taxon>
        <taxon>Acanthomorphata</taxon>
        <taxon>Eupercaria</taxon>
        <taxon>Perciformes</taxon>
        <taxon>Notothenioidei</taxon>
        <taxon>Nototheniidae</taxon>
        <taxon>Dissostichus</taxon>
    </lineage>
</organism>
<proteinExistence type="predicted"/>
<gene>
    <name evidence="1" type="ORF">KUDE01_010652</name>
</gene>